<comment type="caution">
    <text evidence="2">The sequence shown here is derived from an EMBL/GenBank/DDBJ whole genome shotgun (WGS) entry which is preliminary data.</text>
</comment>
<keyword evidence="1" id="KW-0732">Signal</keyword>
<gene>
    <name evidence="2" type="ORF">KIPB_005217</name>
</gene>
<proteinExistence type="predicted"/>
<sequence length="92" mass="10138">MPTLLSAVSCFVVVGLTIVLALVEPVSAHFDGYVFEDDVTTMPEAVMSHHDIPALLGSHDSRLGLFGFRFDYPIVLMHGINTSEYDHHGQHD</sequence>
<reference evidence="2 3" key="1">
    <citation type="journal article" date="2018" name="PLoS ONE">
        <title>The draft genome of Kipferlia bialata reveals reductive genome evolution in fornicate parasites.</title>
        <authorList>
            <person name="Tanifuji G."/>
            <person name="Takabayashi S."/>
            <person name="Kume K."/>
            <person name="Takagi M."/>
            <person name="Nakayama T."/>
            <person name="Kamikawa R."/>
            <person name="Inagaki Y."/>
            <person name="Hashimoto T."/>
        </authorList>
    </citation>
    <scope>NUCLEOTIDE SEQUENCE [LARGE SCALE GENOMIC DNA]</scope>
    <source>
        <strain evidence="2">NY0173</strain>
    </source>
</reference>
<accession>A0A391NW68</accession>
<dbReference type="Proteomes" id="UP000265618">
    <property type="component" value="Unassembled WGS sequence"/>
</dbReference>
<dbReference type="EMBL" id="BDIP01001197">
    <property type="protein sequence ID" value="GCA62699.1"/>
    <property type="molecule type" value="Genomic_DNA"/>
</dbReference>
<evidence type="ECO:0000313" key="3">
    <source>
        <dbReference type="Proteomes" id="UP000265618"/>
    </source>
</evidence>
<organism evidence="2 3">
    <name type="scientific">Kipferlia bialata</name>
    <dbReference type="NCBI Taxonomy" id="797122"/>
    <lineage>
        <taxon>Eukaryota</taxon>
        <taxon>Metamonada</taxon>
        <taxon>Carpediemonas-like organisms</taxon>
        <taxon>Kipferlia</taxon>
    </lineage>
</organism>
<keyword evidence="3" id="KW-1185">Reference proteome</keyword>
<protein>
    <submittedName>
        <fullName evidence="2">Uncharacterized protein</fullName>
    </submittedName>
</protein>
<evidence type="ECO:0000313" key="2">
    <source>
        <dbReference type="EMBL" id="GCA62699.1"/>
    </source>
</evidence>
<name>A0A391NW68_9EUKA</name>
<evidence type="ECO:0000256" key="1">
    <source>
        <dbReference type="SAM" id="SignalP"/>
    </source>
</evidence>
<feature type="chain" id="PRO_5017335155" evidence="1">
    <location>
        <begin position="29"/>
        <end position="92"/>
    </location>
</feature>
<dbReference type="AlphaFoldDB" id="A0A391NW68"/>
<feature type="signal peptide" evidence="1">
    <location>
        <begin position="1"/>
        <end position="28"/>
    </location>
</feature>